<evidence type="ECO:0000256" key="1">
    <source>
        <dbReference type="ARBA" id="ARBA00010990"/>
    </source>
</evidence>
<reference evidence="6" key="1">
    <citation type="journal article" date="2019" name="Int. J. Syst. Evol. Microbiol.">
        <title>The Global Catalogue of Microorganisms (GCM) 10K type strain sequencing project: providing services to taxonomists for standard genome sequencing and annotation.</title>
        <authorList>
            <consortium name="The Broad Institute Genomics Platform"/>
            <consortium name="The Broad Institute Genome Sequencing Center for Infectious Disease"/>
            <person name="Wu L."/>
            <person name="Ma J."/>
        </authorList>
    </citation>
    <scope>NUCLEOTIDE SEQUENCE [LARGE SCALE GENOMIC DNA]</scope>
    <source>
        <strain evidence="6">CGMCC 1.12404</strain>
    </source>
</reference>
<dbReference type="Gene3D" id="3.90.470.20">
    <property type="entry name" value="4'-phosphopantetheinyl transferase domain"/>
    <property type="match status" value="2"/>
</dbReference>
<evidence type="ECO:0000259" key="3">
    <source>
        <dbReference type="Pfam" id="PF01648"/>
    </source>
</evidence>
<organism evidence="5 6">
    <name type="scientific">Kroppenstedtia guangzhouensis</name>
    <dbReference type="NCBI Taxonomy" id="1274356"/>
    <lineage>
        <taxon>Bacteria</taxon>
        <taxon>Bacillati</taxon>
        <taxon>Bacillota</taxon>
        <taxon>Bacilli</taxon>
        <taxon>Bacillales</taxon>
        <taxon>Thermoactinomycetaceae</taxon>
        <taxon>Kroppenstedtia</taxon>
    </lineage>
</organism>
<dbReference type="EMBL" id="BMEX01000016">
    <property type="protein sequence ID" value="GGA54565.1"/>
    <property type="molecule type" value="Genomic_DNA"/>
</dbReference>
<dbReference type="PANTHER" id="PTHR12215">
    <property type="entry name" value="PHOSPHOPANTETHEINE TRANSFERASE"/>
    <property type="match status" value="1"/>
</dbReference>
<dbReference type="Proteomes" id="UP000617979">
    <property type="component" value="Unassembled WGS sequence"/>
</dbReference>
<sequence length="238" mass="28081">MSHLETYWVAVPDWVSPDLLTEYRSFLDPEEQQTYDRYRVDFKKIEFLTGRVLLKKLLGHKLRLPSEEIRFVRNDYGKLFLQTERQPELFFNLTHTDRLIACVLSSWDGVGIDMERIKRAPYEVMDQVFLPEEIDWIQSQPTPNMKERAFFLLWTRKEAVMKAEGLGFSLPPKTFTVPRTWGEVTDHRYKYFISRLSLPESDALCSVVLTRHKSVESHGLSCSFHRLTVEQLYGLERG</sequence>
<feature type="domain" description="4'-phosphopantetheinyl transferase" evidence="3">
    <location>
        <begin position="109"/>
        <end position="182"/>
    </location>
</feature>
<dbReference type="Pfam" id="PF22624">
    <property type="entry name" value="AASDHPPT_N"/>
    <property type="match status" value="1"/>
</dbReference>
<dbReference type="InterPro" id="IPR008278">
    <property type="entry name" value="4-PPantetheinyl_Trfase_dom"/>
</dbReference>
<name>A0ABQ1H0H1_9BACL</name>
<dbReference type="PANTHER" id="PTHR12215:SF10">
    <property type="entry name" value="L-AMINOADIPATE-SEMIALDEHYDE DEHYDROGENASE-PHOSPHOPANTETHEINYL TRANSFERASE"/>
    <property type="match status" value="1"/>
</dbReference>
<dbReference type="InterPro" id="IPR055066">
    <property type="entry name" value="AASDHPPT_N"/>
</dbReference>
<evidence type="ECO:0000313" key="6">
    <source>
        <dbReference type="Proteomes" id="UP000617979"/>
    </source>
</evidence>
<accession>A0ABQ1H0H1</accession>
<gene>
    <name evidence="5" type="ORF">GCM10007416_29700</name>
</gene>
<dbReference type="SUPFAM" id="SSF56214">
    <property type="entry name" value="4'-phosphopantetheinyl transferase"/>
    <property type="match status" value="2"/>
</dbReference>
<feature type="domain" description="4'-phosphopantetheinyl transferase N-terminal" evidence="4">
    <location>
        <begin position="23"/>
        <end position="101"/>
    </location>
</feature>
<keyword evidence="2" id="KW-0808">Transferase</keyword>
<evidence type="ECO:0000256" key="2">
    <source>
        <dbReference type="ARBA" id="ARBA00022679"/>
    </source>
</evidence>
<comment type="caution">
    <text evidence="5">The sequence shown here is derived from an EMBL/GenBank/DDBJ whole genome shotgun (WGS) entry which is preliminary data.</text>
</comment>
<keyword evidence="6" id="KW-1185">Reference proteome</keyword>
<dbReference type="InterPro" id="IPR050559">
    <property type="entry name" value="P-Pant_transferase_sf"/>
</dbReference>
<evidence type="ECO:0000313" key="5">
    <source>
        <dbReference type="EMBL" id="GGA54565.1"/>
    </source>
</evidence>
<proteinExistence type="inferred from homology"/>
<protein>
    <recommendedName>
        <fullName evidence="7">4'-phosphopantetheinyl transferase</fullName>
    </recommendedName>
</protein>
<evidence type="ECO:0000259" key="4">
    <source>
        <dbReference type="Pfam" id="PF22624"/>
    </source>
</evidence>
<dbReference type="RefSeq" id="WP_188433302.1">
    <property type="nucleotide sequence ID" value="NZ_BMEX01000016.1"/>
</dbReference>
<dbReference type="InterPro" id="IPR037143">
    <property type="entry name" value="4-PPantetheinyl_Trfase_dom_sf"/>
</dbReference>
<evidence type="ECO:0008006" key="7">
    <source>
        <dbReference type="Google" id="ProtNLM"/>
    </source>
</evidence>
<comment type="similarity">
    <text evidence="1">Belongs to the P-Pant transferase superfamily. Gsp/Sfp/HetI/AcpT family.</text>
</comment>
<dbReference type="Pfam" id="PF01648">
    <property type="entry name" value="ACPS"/>
    <property type="match status" value="1"/>
</dbReference>